<keyword evidence="2" id="KW-1185">Reference proteome</keyword>
<gene>
    <name evidence="1" type="ORF">E3N88_23492</name>
</gene>
<organism evidence="1 2">
    <name type="scientific">Mikania micrantha</name>
    <name type="common">bitter vine</name>
    <dbReference type="NCBI Taxonomy" id="192012"/>
    <lineage>
        <taxon>Eukaryota</taxon>
        <taxon>Viridiplantae</taxon>
        <taxon>Streptophyta</taxon>
        <taxon>Embryophyta</taxon>
        <taxon>Tracheophyta</taxon>
        <taxon>Spermatophyta</taxon>
        <taxon>Magnoliopsida</taxon>
        <taxon>eudicotyledons</taxon>
        <taxon>Gunneridae</taxon>
        <taxon>Pentapetalae</taxon>
        <taxon>asterids</taxon>
        <taxon>campanulids</taxon>
        <taxon>Asterales</taxon>
        <taxon>Asteraceae</taxon>
        <taxon>Asteroideae</taxon>
        <taxon>Heliantheae alliance</taxon>
        <taxon>Eupatorieae</taxon>
        <taxon>Mikania</taxon>
    </lineage>
</organism>
<dbReference type="EMBL" id="SZYD01000012">
    <property type="protein sequence ID" value="KAD4585891.1"/>
    <property type="molecule type" value="Genomic_DNA"/>
</dbReference>
<evidence type="ECO:0000313" key="1">
    <source>
        <dbReference type="EMBL" id="KAD4585891.1"/>
    </source>
</evidence>
<dbReference type="AlphaFoldDB" id="A0A5N6NDF2"/>
<protein>
    <submittedName>
        <fullName evidence="1">Uncharacterized protein</fullName>
    </submittedName>
</protein>
<dbReference type="Proteomes" id="UP000326396">
    <property type="component" value="Linkage Group LG2"/>
</dbReference>
<comment type="caution">
    <text evidence="1">The sequence shown here is derived from an EMBL/GenBank/DDBJ whole genome shotgun (WGS) entry which is preliminary data.</text>
</comment>
<evidence type="ECO:0000313" key="2">
    <source>
        <dbReference type="Proteomes" id="UP000326396"/>
    </source>
</evidence>
<sequence>MVILARNHYPEHINFREICTPPPPPPTMVVLSFLVDLYEAPSKVRPVNLWMMSKMKLARGAGVEHERSGAPGRWRCENHRGSSIWASPKLRLSCGCWLEGSPEMAAPLTFPSDMFRPEFLSGLKSYWASMALTGPSLFGSIDND</sequence>
<name>A0A5N6NDF2_9ASTR</name>
<accession>A0A5N6NDF2</accession>
<proteinExistence type="predicted"/>
<reference evidence="1 2" key="1">
    <citation type="submission" date="2019-05" db="EMBL/GenBank/DDBJ databases">
        <title>Mikania micrantha, genome provides insights into the molecular mechanism of rapid growth.</title>
        <authorList>
            <person name="Liu B."/>
        </authorList>
    </citation>
    <scope>NUCLEOTIDE SEQUENCE [LARGE SCALE GENOMIC DNA]</scope>
    <source>
        <strain evidence="1">NLD-2019</strain>
        <tissue evidence="1">Leaf</tissue>
    </source>
</reference>